<accession>A0A9W8N625</accession>
<comment type="caution">
    <text evidence="1">The sequence shown here is derived from an EMBL/GenBank/DDBJ whole genome shotgun (WGS) entry which is preliminary data.</text>
</comment>
<dbReference type="EMBL" id="JANPWZ010002517">
    <property type="protein sequence ID" value="KAJ3558143.1"/>
    <property type="molecule type" value="Genomic_DNA"/>
</dbReference>
<proteinExistence type="predicted"/>
<dbReference type="Proteomes" id="UP001148614">
    <property type="component" value="Unassembled WGS sequence"/>
</dbReference>
<evidence type="ECO:0000313" key="2">
    <source>
        <dbReference type="Proteomes" id="UP001148614"/>
    </source>
</evidence>
<organism evidence="1 2">
    <name type="scientific">Xylaria arbuscula</name>
    <dbReference type="NCBI Taxonomy" id="114810"/>
    <lineage>
        <taxon>Eukaryota</taxon>
        <taxon>Fungi</taxon>
        <taxon>Dikarya</taxon>
        <taxon>Ascomycota</taxon>
        <taxon>Pezizomycotina</taxon>
        <taxon>Sordariomycetes</taxon>
        <taxon>Xylariomycetidae</taxon>
        <taxon>Xylariales</taxon>
        <taxon>Xylariaceae</taxon>
        <taxon>Xylaria</taxon>
    </lineage>
</organism>
<sequence length="309" mass="35323">MMAPSSMQNSADGSFPKLLPAELKLSILRFALSNSAQDLINLTSSCRLMYQTFSQNRRHVFQDILGELDNRELAIATAHYHATIAPWTYSRDLFVPISQDREDYLHKVTGFCEKYLARQGTELGVPLQEFTIPMAVDIRELHLDIAAIANTLAPDIVYDGIPSRKPSSIELAKISKCLYIISISLILFPRTPAPSYEDYAFAKFWSCFAPWESWQAVELENMLNRLISQAPSINNIQVYNLHGYPERPFLARQGLQKLTPWICDSVVSGDNLRVRREVVDWRREPPPTTDKEWCNRPVIPQYEQSVWGS</sequence>
<name>A0A9W8N625_9PEZI</name>
<gene>
    <name evidence="1" type="ORF">NPX13_g9774</name>
</gene>
<dbReference type="AlphaFoldDB" id="A0A9W8N625"/>
<protein>
    <submittedName>
        <fullName evidence="1">Uncharacterized protein</fullName>
    </submittedName>
</protein>
<reference evidence="1" key="1">
    <citation type="submission" date="2022-07" db="EMBL/GenBank/DDBJ databases">
        <title>Genome Sequence of Xylaria arbuscula.</title>
        <authorList>
            <person name="Buettner E."/>
        </authorList>
    </citation>
    <scope>NUCLEOTIDE SEQUENCE</scope>
    <source>
        <strain evidence="1">VT107</strain>
    </source>
</reference>
<evidence type="ECO:0000313" key="1">
    <source>
        <dbReference type="EMBL" id="KAJ3558143.1"/>
    </source>
</evidence>
<keyword evidence="2" id="KW-1185">Reference proteome</keyword>